<accession>A0A0G1PD73</accession>
<evidence type="ECO:0000313" key="2">
    <source>
        <dbReference type="EMBL" id="KKU30597.1"/>
    </source>
</evidence>
<dbReference type="Pfam" id="PF12647">
    <property type="entry name" value="RNHCP"/>
    <property type="match status" value="1"/>
</dbReference>
<sequence>MTLEAFLCRNCGKTVPHAAWGTKNRNHCPGCLYSLHVDDKVGDRLSACNGLMEPMGKIVKPNGEEVLVHKCLKCSEVRKNRIAGDDSVADVAALETMHFL</sequence>
<dbReference type="AlphaFoldDB" id="A0A0G1PD73"/>
<evidence type="ECO:0000313" key="3">
    <source>
        <dbReference type="Proteomes" id="UP000034732"/>
    </source>
</evidence>
<organism evidence="2 3">
    <name type="scientific">candidate division WWE3 bacterium GW2011_GWA1_46_21</name>
    <dbReference type="NCBI Taxonomy" id="1619107"/>
    <lineage>
        <taxon>Bacteria</taxon>
        <taxon>Katanobacteria</taxon>
    </lineage>
</organism>
<feature type="domain" description="RNHCP" evidence="1">
    <location>
        <begin position="4"/>
        <end position="88"/>
    </location>
</feature>
<proteinExistence type="predicted"/>
<reference evidence="2 3" key="1">
    <citation type="journal article" date="2015" name="Nature">
        <title>rRNA introns, odd ribosomes, and small enigmatic genomes across a large radiation of phyla.</title>
        <authorList>
            <person name="Brown C.T."/>
            <person name="Hug L.A."/>
            <person name="Thomas B.C."/>
            <person name="Sharon I."/>
            <person name="Castelle C.J."/>
            <person name="Singh A."/>
            <person name="Wilkins M.J."/>
            <person name="Williams K.H."/>
            <person name="Banfield J.F."/>
        </authorList>
    </citation>
    <scope>NUCLEOTIDE SEQUENCE [LARGE SCALE GENOMIC DNA]</scope>
</reference>
<dbReference type="EMBL" id="LCMF01000019">
    <property type="protein sequence ID" value="KKU30597.1"/>
    <property type="molecule type" value="Genomic_DNA"/>
</dbReference>
<comment type="caution">
    <text evidence="2">The sequence shown here is derived from an EMBL/GenBank/DDBJ whole genome shotgun (WGS) entry which is preliminary data.</text>
</comment>
<dbReference type="InterPro" id="IPR024439">
    <property type="entry name" value="RNHCP"/>
</dbReference>
<dbReference type="Proteomes" id="UP000034732">
    <property type="component" value="Unassembled WGS sequence"/>
</dbReference>
<gene>
    <name evidence="2" type="ORF">UX44_C0019G0009</name>
</gene>
<name>A0A0G1PD73_UNCKA</name>
<protein>
    <submittedName>
        <fullName evidence="2">GTPase EngC2</fullName>
    </submittedName>
</protein>
<evidence type="ECO:0000259" key="1">
    <source>
        <dbReference type="Pfam" id="PF12647"/>
    </source>
</evidence>